<reference evidence="2 3" key="1">
    <citation type="submission" date="2018-08" db="EMBL/GenBank/DDBJ databases">
        <title>Actinomadura spongicola sp. nov., isolated from marine sponge Leucetta chagosensis.</title>
        <authorList>
            <person name="Li L."/>
            <person name="Lin H.W."/>
        </authorList>
    </citation>
    <scope>NUCLEOTIDE SEQUENCE [LARGE SCALE GENOMIC DNA]</scope>
    <source>
        <strain evidence="2 3">LHW52907</strain>
    </source>
</reference>
<protein>
    <submittedName>
        <fullName evidence="2">Uncharacterized protein</fullName>
    </submittedName>
</protein>
<evidence type="ECO:0000313" key="2">
    <source>
        <dbReference type="EMBL" id="RFS87354.1"/>
    </source>
</evidence>
<feature type="region of interest" description="Disordered" evidence="1">
    <location>
        <begin position="51"/>
        <end position="70"/>
    </location>
</feature>
<name>A0A372GPQ7_9ACTN</name>
<keyword evidence="3" id="KW-1185">Reference proteome</keyword>
<gene>
    <name evidence="2" type="ORF">D0T12_03740</name>
</gene>
<comment type="caution">
    <text evidence="2">The sequence shown here is derived from an EMBL/GenBank/DDBJ whole genome shotgun (WGS) entry which is preliminary data.</text>
</comment>
<evidence type="ECO:0000313" key="3">
    <source>
        <dbReference type="Proteomes" id="UP000262882"/>
    </source>
</evidence>
<organism evidence="2 3">
    <name type="scientific">Actinomadura spongiicola</name>
    <dbReference type="NCBI Taxonomy" id="2303421"/>
    <lineage>
        <taxon>Bacteria</taxon>
        <taxon>Bacillati</taxon>
        <taxon>Actinomycetota</taxon>
        <taxon>Actinomycetes</taxon>
        <taxon>Streptosporangiales</taxon>
        <taxon>Thermomonosporaceae</taxon>
        <taxon>Actinomadura</taxon>
    </lineage>
</organism>
<dbReference type="AlphaFoldDB" id="A0A372GPQ7"/>
<sequence length="70" mass="7355">MINSRLRVDVKTSVPTKTSLIKVGSPDGSTWSTYHLIWKRCAQRDDEPRGLGGLGAGLRASGAVGTGQGS</sequence>
<accession>A0A372GPQ7</accession>
<dbReference type="EMBL" id="QVNQ01000001">
    <property type="protein sequence ID" value="RFS87354.1"/>
    <property type="molecule type" value="Genomic_DNA"/>
</dbReference>
<dbReference type="Proteomes" id="UP000262882">
    <property type="component" value="Unassembled WGS sequence"/>
</dbReference>
<evidence type="ECO:0000256" key="1">
    <source>
        <dbReference type="SAM" id="MobiDB-lite"/>
    </source>
</evidence>
<proteinExistence type="predicted"/>